<sequence>MVLLSSRFLSVCLSVWPSVWQISHHTPTTATSLAGGRAGATSTVPYDTILFKHRPVHRALTHSLTRV</sequence>
<keyword evidence="3" id="KW-1185">Reference proteome</keyword>
<evidence type="ECO:0000313" key="3">
    <source>
        <dbReference type="Proteomes" id="UP000276215"/>
    </source>
</evidence>
<evidence type="ECO:0008006" key="4">
    <source>
        <dbReference type="Google" id="ProtNLM"/>
    </source>
</evidence>
<reference evidence="2 3" key="1">
    <citation type="journal article" date="2018" name="Nat. Ecol. Evol.">
        <title>Pezizomycetes genomes reveal the molecular basis of ectomycorrhizal truffle lifestyle.</title>
        <authorList>
            <person name="Murat C."/>
            <person name="Payen T."/>
            <person name="Noel B."/>
            <person name="Kuo A."/>
            <person name="Morin E."/>
            <person name="Chen J."/>
            <person name="Kohler A."/>
            <person name="Krizsan K."/>
            <person name="Balestrini R."/>
            <person name="Da Silva C."/>
            <person name="Montanini B."/>
            <person name="Hainaut M."/>
            <person name="Levati E."/>
            <person name="Barry K.W."/>
            <person name="Belfiori B."/>
            <person name="Cichocki N."/>
            <person name="Clum A."/>
            <person name="Dockter R.B."/>
            <person name="Fauchery L."/>
            <person name="Guy J."/>
            <person name="Iotti M."/>
            <person name="Le Tacon F."/>
            <person name="Lindquist E.A."/>
            <person name="Lipzen A."/>
            <person name="Malagnac F."/>
            <person name="Mello A."/>
            <person name="Molinier V."/>
            <person name="Miyauchi S."/>
            <person name="Poulain J."/>
            <person name="Riccioni C."/>
            <person name="Rubini A."/>
            <person name="Sitrit Y."/>
            <person name="Splivallo R."/>
            <person name="Traeger S."/>
            <person name="Wang M."/>
            <person name="Zifcakova L."/>
            <person name="Wipf D."/>
            <person name="Zambonelli A."/>
            <person name="Paolocci F."/>
            <person name="Nowrousian M."/>
            <person name="Ottonello S."/>
            <person name="Baldrian P."/>
            <person name="Spatafora J.W."/>
            <person name="Henrissat B."/>
            <person name="Nagy L.G."/>
            <person name="Aury J.M."/>
            <person name="Wincker P."/>
            <person name="Grigoriev I.V."/>
            <person name="Bonfante P."/>
            <person name="Martin F.M."/>
        </authorList>
    </citation>
    <scope>NUCLEOTIDE SEQUENCE [LARGE SCALE GENOMIC DNA]</scope>
    <source>
        <strain evidence="2 3">120613-1</strain>
    </source>
</reference>
<evidence type="ECO:0000256" key="1">
    <source>
        <dbReference type="SAM" id="SignalP"/>
    </source>
</evidence>
<evidence type="ECO:0000313" key="2">
    <source>
        <dbReference type="EMBL" id="RPA89617.1"/>
    </source>
</evidence>
<dbReference type="Proteomes" id="UP000276215">
    <property type="component" value="Unassembled WGS sequence"/>
</dbReference>
<accession>A0A3N4IXC7</accession>
<protein>
    <recommendedName>
        <fullName evidence="4">Secreted protein</fullName>
    </recommendedName>
</protein>
<proteinExistence type="predicted"/>
<name>A0A3N4IXC7_9PEZI</name>
<keyword evidence="1" id="KW-0732">Signal</keyword>
<organism evidence="2 3">
    <name type="scientific">Choiromyces venosus 120613-1</name>
    <dbReference type="NCBI Taxonomy" id="1336337"/>
    <lineage>
        <taxon>Eukaryota</taxon>
        <taxon>Fungi</taxon>
        <taxon>Dikarya</taxon>
        <taxon>Ascomycota</taxon>
        <taxon>Pezizomycotina</taxon>
        <taxon>Pezizomycetes</taxon>
        <taxon>Pezizales</taxon>
        <taxon>Tuberaceae</taxon>
        <taxon>Choiromyces</taxon>
    </lineage>
</organism>
<dbReference type="AlphaFoldDB" id="A0A3N4IXC7"/>
<feature type="chain" id="PRO_5018012882" description="Secreted protein" evidence="1">
    <location>
        <begin position="22"/>
        <end position="67"/>
    </location>
</feature>
<feature type="signal peptide" evidence="1">
    <location>
        <begin position="1"/>
        <end position="21"/>
    </location>
</feature>
<dbReference type="EMBL" id="ML120565">
    <property type="protein sequence ID" value="RPA89617.1"/>
    <property type="molecule type" value="Genomic_DNA"/>
</dbReference>
<gene>
    <name evidence="2" type="ORF">L873DRAFT_1822501</name>
</gene>